<dbReference type="GO" id="GO:0000160">
    <property type="term" value="P:phosphorelay signal transduction system"/>
    <property type="evidence" value="ECO:0007669"/>
    <property type="project" value="InterPro"/>
</dbReference>
<evidence type="ECO:0000259" key="3">
    <source>
        <dbReference type="PROSITE" id="PS50110"/>
    </source>
</evidence>
<dbReference type="CDD" id="cd17569">
    <property type="entry name" value="REC_HupR-like"/>
    <property type="match status" value="1"/>
</dbReference>
<dbReference type="Proteomes" id="UP000293433">
    <property type="component" value="Unassembled WGS sequence"/>
</dbReference>
<dbReference type="EMBL" id="SGWV01000009">
    <property type="protein sequence ID" value="RZS54870.1"/>
    <property type="molecule type" value="Genomic_DNA"/>
</dbReference>
<dbReference type="PANTHER" id="PTHR44757">
    <property type="entry name" value="DIGUANYLATE CYCLASE DGCP"/>
    <property type="match status" value="1"/>
</dbReference>
<comment type="caution">
    <text evidence="5">The sequence shown here is derived from an EMBL/GenBank/DDBJ whole genome shotgun (WGS) entry which is preliminary data.</text>
</comment>
<dbReference type="PANTHER" id="PTHR44757:SF2">
    <property type="entry name" value="BIOFILM ARCHITECTURE MAINTENANCE PROTEIN MBAA"/>
    <property type="match status" value="1"/>
</dbReference>
<dbReference type="PROSITE" id="PS50110">
    <property type="entry name" value="RESPONSE_REGULATORY"/>
    <property type="match status" value="1"/>
</dbReference>
<dbReference type="SUPFAM" id="SSF55073">
    <property type="entry name" value="Nucleotide cyclase"/>
    <property type="match status" value="1"/>
</dbReference>
<proteinExistence type="predicted"/>
<evidence type="ECO:0000313" key="5">
    <source>
        <dbReference type="EMBL" id="RZS54870.1"/>
    </source>
</evidence>
<dbReference type="CDD" id="cd01948">
    <property type="entry name" value="EAL"/>
    <property type="match status" value="1"/>
</dbReference>
<dbReference type="InterPro" id="IPR000160">
    <property type="entry name" value="GGDEF_dom"/>
</dbReference>
<dbReference type="Pfam" id="PF00072">
    <property type="entry name" value="Response_reg"/>
    <property type="match status" value="1"/>
</dbReference>
<dbReference type="Pfam" id="PF00563">
    <property type="entry name" value="EAL"/>
    <property type="match status" value="1"/>
</dbReference>
<dbReference type="SMART" id="SM00448">
    <property type="entry name" value="REC"/>
    <property type="match status" value="1"/>
</dbReference>
<dbReference type="InterPro" id="IPR011006">
    <property type="entry name" value="CheY-like_superfamily"/>
</dbReference>
<feature type="domain" description="EAL" evidence="4">
    <location>
        <begin position="385"/>
        <end position="639"/>
    </location>
</feature>
<evidence type="ECO:0000256" key="2">
    <source>
        <dbReference type="SAM" id="Coils"/>
    </source>
</evidence>
<dbReference type="InterPro" id="IPR001633">
    <property type="entry name" value="EAL_dom"/>
</dbReference>
<dbReference type="Gene3D" id="3.40.50.2300">
    <property type="match status" value="1"/>
</dbReference>
<protein>
    <submittedName>
        <fullName evidence="5">EAL domain-containing protein (Putative c-di-GMP-specific phosphodiesterase class I)</fullName>
    </submittedName>
</protein>
<evidence type="ECO:0000259" key="4">
    <source>
        <dbReference type="PROSITE" id="PS50883"/>
    </source>
</evidence>
<keyword evidence="1" id="KW-0597">Phosphoprotein</keyword>
<dbReference type="RefSeq" id="WP_130482185.1">
    <property type="nucleotide sequence ID" value="NZ_SGWV01000009.1"/>
</dbReference>
<dbReference type="Gene3D" id="3.30.70.270">
    <property type="match status" value="1"/>
</dbReference>
<keyword evidence="6" id="KW-1185">Reference proteome</keyword>
<dbReference type="OrthoDB" id="9813903at2"/>
<organism evidence="5 6">
    <name type="scientific">Sphaerotilus mobilis</name>
    <dbReference type="NCBI Taxonomy" id="47994"/>
    <lineage>
        <taxon>Bacteria</taxon>
        <taxon>Pseudomonadati</taxon>
        <taxon>Pseudomonadota</taxon>
        <taxon>Betaproteobacteria</taxon>
        <taxon>Burkholderiales</taxon>
        <taxon>Sphaerotilaceae</taxon>
        <taxon>Sphaerotilus</taxon>
    </lineage>
</organism>
<evidence type="ECO:0000313" key="6">
    <source>
        <dbReference type="Proteomes" id="UP000293433"/>
    </source>
</evidence>
<dbReference type="InterPro" id="IPR029787">
    <property type="entry name" value="Nucleotide_cyclase"/>
</dbReference>
<dbReference type="AlphaFoldDB" id="A0A4V2EW61"/>
<dbReference type="SMART" id="SM00267">
    <property type="entry name" value="GGDEF"/>
    <property type="match status" value="1"/>
</dbReference>
<dbReference type="InterPro" id="IPR001789">
    <property type="entry name" value="Sig_transdc_resp-reg_receiver"/>
</dbReference>
<dbReference type="SUPFAM" id="SSF141868">
    <property type="entry name" value="EAL domain-like"/>
    <property type="match status" value="1"/>
</dbReference>
<dbReference type="Gene3D" id="3.20.20.450">
    <property type="entry name" value="EAL domain"/>
    <property type="match status" value="1"/>
</dbReference>
<dbReference type="InterPro" id="IPR043128">
    <property type="entry name" value="Rev_trsase/Diguanyl_cyclase"/>
</dbReference>
<reference evidence="5 6" key="1">
    <citation type="submission" date="2019-02" db="EMBL/GenBank/DDBJ databases">
        <title>Genomic Encyclopedia of Type Strains, Phase IV (KMG-IV): sequencing the most valuable type-strain genomes for metagenomic binning, comparative biology and taxonomic classification.</title>
        <authorList>
            <person name="Goeker M."/>
        </authorList>
    </citation>
    <scope>NUCLEOTIDE SEQUENCE [LARGE SCALE GENOMIC DNA]</scope>
    <source>
        <strain evidence="5 6">DSM 10617</strain>
    </source>
</reference>
<dbReference type="SUPFAM" id="SSF55785">
    <property type="entry name" value="PYP-like sensor domain (PAS domain)"/>
    <property type="match status" value="1"/>
</dbReference>
<keyword evidence="2" id="KW-0175">Coiled coil</keyword>
<sequence length="955" mass="102397">MPCDPPHPPGQDAPVRVLARQDPDAALQEALRQVTWHAGMLARTEALSRSGSFEIEWPSGRITPSLGLRTLLGECAASGLGEIAASPTAAGLQEARNPCRSMNLAPDCTRDCSAASTLMVVDALDWVPAEERAYVAGIWRNAELDEPFEFQHRVVCRDGRRLVVLHRGVRNATRGVALLHDLTAQREAEQRIQHLAHHDEISGLPNRAALLDHIDAALHAARWSASGLVLLAIDVPRIAEIKAGMGYGAGDTLAMALAARLKDHCGDGAVVARVSDTEFAWLIELPADTGEGPAPGQQAQAQAQMQVQAQVQPRAEALLAALRAPVLLGSSEVYPQVGIGIATFPADADSPAGLIESAQAARLDLDGGSGIARYHQDVADRVRREMHVESALRQAIAEGELSLVYQPQVELGTGSVCGAEALLRWTSARLGVVSPVEFIPIAERSGLIGTIGDWVLRRACEQIVTWRRGGMPLLRISVNLSPIQLQRPDFARHVQTVLEETGATPEQLAVELTESTLLHDLEGATSALHAIKALGVEIALDDFGTGYSSLNSLSRLPIDVLKVDRSFVHDVTAATQRVSVTRAIIHMAHGLRMRVLAEGVETEGQLALLASHGCDLIQGYWFSRPLDPVAFEALVRSGRSLPEPFVKRTERKRTLLLVDDEPNILNSLKRLLRPDGYHIVTATSAAEGLQRLAEQPIDVIVSDQRMPGMTGVEFLHRARALYPSTVRLVLSGFTELQSIIDAVNEGAIYKFLTKPWDDQRLRAHVAEAFRQKELADENRRLTQQVEIANADLATLNERLGALLGQQRAQTELMAASADGLRDVLDELPVALLGVDPDGLVAYANGAAEGLLQDRGLPLGLDLSAVLPELGLPAMAAGADADAGASGDAGGGTGHTLRLGGRDFRLIVSPVRRAGQDPGLSPRAVLFWPADGQPSPCAGEAWPFALSTRAAEASLP</sequence>
<dbReference type="InterPro" id="IPR052155">
    <property type="entry name" value="Biofilm_reg_signaling"/>
</dbReference>
<gene>
    <name evidence="5" type="ORF">EV685_2355</name>
</gene>
<dbReference type="SMART" id="SM00052">
    <property type="entry name" value="EAL"/>
    <property type="match status" value="1"/>
</dbReference>
<dbReference type="Pfam" id="PF00990">
    <property type="entry name" value="GGDEF"/>
    <property type="match status" value="1"/>
</dbReference>
<feature type="modified residue" description="4-aspartylphosphate" evidence="1">
    <location>
        <position position="703"/>
    </location>
</feature>
<dbReference type="InterPro" id="IPR035919">
    <property type="entry name" value="EAL_sf"/>
</dbReference>
<dbReference type="InterPro" id="IPR035965">
    <property type="entry name" value="PAS-like_dom_sf"/>
</dbReference>
<dbReference type="PROSITE" id="PS50883">
    <property type="entry name" value="EAL"/>
    <property type="match status" value="1"/>
</dbReference>
<feature type="coiled-coil region" evidence="2">
    <location>
        <begin position="771"/>
        <end position="798"/>
    </location>
</feature>
<dbReference type="SUPFAM" id="SSF52172">
    <property type="entry name" value="CheY-like"/>
    <property type="match status" value="1"/>
</dbReference>
<feature type="domain" description="Response regulatory" evidence="3">
    <location>
        <begin position="654"/>
        <end position="769"/>
    </location>
</feature>
<accession>A0A4V2EW61</accession>
<evidence type="ECO:0000256" key="1">
    <source>
        <dbReference type="PROSITE-ProRule" id="PRU00169"/>
    </source>
</evidence>
<name>A0A4V2EW61_9BURK</name>